<reference evidence="1" key="1">
    <citation type="submission" date="2023-12" db="EMBL/GenBank/DDBJ databases">
        <title>Genome sequencing and assembly of bacterial species from a model synthetic community.</title>
        <authorList>
            <person name="Hogle S.L."/>
        </authorList>
    </citation>
    <scope>NUCLEOTIDE SEQUENCE</scope>
    <source>
        <strain evidence="1">SBW25</strain>
    </source>
</reference>
<proteinExistence type="predicted"/>
<sequence>MSNNREPWFSLRDLRYYRQGEHAIDNVHLLFPLGTGEFDYALPTDSSNTVLRLVHYLFSSLDENEEFDNDNFQALLQNLNDPDGLTMQTLVKDEFLATDFLVFSSFKAHKSIDESIGGLPEINLGLRASMLILQRVLSSFQSISILIKNSMYFDVNCLLRSVLEQIGHAYQIRGAKDKMELDRFEPTKSITPLKEIIPDAGSLNGMLSDYIHNNKKIWGVYVESEPAQEKSGNKTYVVARSGKRTKDCILVFTRIIEAYFSVLADIYLNHCQQIESDFRDVAADCFDHIAKLKRDMAGRYYSEPEASA</sequence>
<dbReference type="Proteomes" id="UP001325023">
    <property type="component" value="Chromosome"/>
</dbReference>
<accession>A0ACD4Y1U3</accession>
<protein>
    <submittedName>
        <fullName evidence="1">Uncharacterized protein</fullName>
    </submittedName>
</protein>
<gene>
    <name evidence="1" type="ORF">U0037_15275</name>
</gene>
<evidence type="ECO:0000313" key="1">
    <source>
        <dbReference type="EMBL" id="WQD75249.1"/>
    </source>
</evidence>
<name>A0ACD4Y1U3_PSEFL</name>
<organism evidence="1 2">
    <name type="scientific">Pseudomonas fluorescens</name>
    <dbReference type="NCBI Taxonomy" id="294"/>
    <lineage>
        <taxon>Bacteria</taxon>
        <taxon>Pseudomonadati</taxon>
        <taxon>Pseudomonadota</taxon>
        <taxon>Gammaproteobacteria</taxon>
        <taxon>Pseudomonadales</taxon>
        <taxon>Pseudomonadaceae</taxon>
        <taxon>Pseudomonas</taxon>
    </lineage>
</organism>
<keyword evidence="2" id="KW-1185">Reference proteome</keyword>
<evidence type="ECO:0000313" key="2">
    <source>
        <dbReference type="Proteomes" id="UP001325023"/>
    </source>
</evidence>
<dbReference type="EMBL" id="CP140009">
    <property type="protein sequence ID" value="WQD75249.1"/>
    <property type="molecule type" value="Genomic_DNA"/>
</dbReference>